<keyword evidence="2" id="KW-1185">Reference proteome</keyword>
<comment type="caution">
    <text evidence="1">The sequence shown here is derived from an EMBL/GenBank/DDBJ whole genome shotgun (WGS) entry which is preliminary data.</text>
</comment>
<gene>
    <name evidence="1" type="ORF">PHET_03060</name>
</gene>
<name>A0A8J4TKG4_9TREM</name>
<organism evidence="1 2">
    <name type="scientific">Paragonimus heterotremus</name>
    <dbReference type="NCBI Taxonomy" id="100268"/>
    <lineage>
        <taxon>Eukaryota</taxon>
        <taxon>Metazoa</taxon>
        <taxon>Spiralia</taxon>
        <taxon>Lophotrochozoa</taxon>
        <taxon>Platyhelminthes</taxon>
        <taxon>Trematoda</taxon>
        <taxon>Digenea</taxon>
        <taxon>Plagiorchiida</taxon>
        <taxon>Troglotremata</taxon>
        <taxon>Troglotrematidae</taxon>
        <taxon>Paragonimus</taxon>
    </lineage>
</organism>
<protein>
    <submittedName>
        <fullName evidence="1">Uncharacterized protein</fullName>
    </submittedName>
</protein>
<accession>A0A8J4TKG4</accession>
<proteinExistence type="predicted"/>
<dbReference type="EMBL" id="LUCH01001239">
    <property type="protein sequence ID" value="KAF5403411.1"/>
    <property type="molecule type" value="Genomic_DNA"/>
</dbReference>
<sequence>MVLYRIEIHPPLLHLSDPTTLILHISGSAGSWKETIHFNSHDPVKQVSFSMILKTQIVRDCQSFQPGVRRLTLPLANRYIFSGPARNTCDGRATMIFELVLSPVYVKICEFWPSPLRNQVHAADSGHEERL</sequence>
<reference evidence="1" key="1">
    <citation type="submission" date="2019-05" db="EMBL/GenBank/DDBJ databases">
        <title>Annotation for the trematode Paragonimus heterotremus.</title>
        <authorList>
            <person name="Choi Y.-J."/>
        </authorList>
    </citation>
    <scope>NUCLEOTIDE SEQUENCE</scope>
    <source>
        <strain evidence="1">LC</strain>
    </source>
</reference>
<dbReference type="Proteomes" id="UP000748531">
    <property type="component" value="Unassembled WGS sequence"/>
</dbReference>
<evidence type="ECO:0000313" key="2">
    <source>
        <dbReference type="Proteomes" id="UP000748531"/>
    </source>
</evidence>
<evidence type="ECO:0000313" key="1">
    <source>
        <dbReference type="EMBL" id="KAF5403411.1"/>
    </source>
</evidence>
<dbReference type="AlphaFoldDB" id="A0A8J4TKG4"/>
<dbReference type="OrthoDB" id="10297763at2759"/>